<gene>
    <name evidence="3" type="ordered locus">sce2316</name>
</gene>
<dbReference type="CDD" id="cd04678">
    <property type="entry name" value="NUDIX_MTH2_Nudt15"/>
    <property type="match status" value="1"/>
</dbReference>
<dbReference type="STRING" id="448385.sce2316"/>
<dbReference type="Proteomes" id="UP000002139">
    <property type="component" value="Chromosome"/>
</dbReference>
<organism evidence="3 4">
    <name type="scientific">Sorangium cellulosum (strain So ce56)</name>
    <name type="common">Polyangium cellulosum (strain So ce56)</name>
    <dbReference type="NCBI Taxonomy" id="448385"/>
    <lineage>
        <taxon>Bacteria</taxon>
        <taxon>Pseudomonadati</taxon>
        <taxon>Myxococcota</taxon>
        <taxon>Polyangia</taxon>
        <taxon>Polyangiales</taxon>
        <taxon>Polyangiaceae</taxon>
        <taxon>Sorangium</taxon>
    </lineage>
</organism>
<dbReference type="InterPro" id="IPR020084">
    <property type="entry name" value="NUDIX_hydrolase_CS"/>
</dbReference>
<feature type="domain" description="Nudix hydrolase" evidence="2">
    <location>
        <begin position="64"/>
        <end position="193"/>
    </location>
</feature>
<name>A9G157_SORC5</name>
<dbReference type="PANTHER" id="PTHR16099:SF5">
    <property type="entry name" value="NUCLEOTIDE TRIPHOSPHATE DIPHOSPHATASE NUDT15"/>
    <property type="match status" value="1"/>
</dbReference>
<dbReference type="EMBL" id="AM746676">
    <property type="protein sequence ID" value="CAN92475.1"/>
    <property type="molecule type" value="Genomic_DNA"/>
</dbReference>
<dbReference type="InterPro" id="IPR000086">
    <property type="entry name" value="NUDIX_hydrolase_dom"/>
</dbReference>
<keyword evidence="1" id="KW-0378">Hydrolase</keyword>
<reference evidence="3 4" key="1">
    <citation type="journal article" date="2007" name="Nat. Biotechnol.">
        <title>Complete genome sequence of the myxobacterium Sorangium cellulosum.</title>
        <authorList>
            <person name="Schneiker S."/>
            <person name="Perlova O."/>
            <person name="Kaiser O."/>
            <person name="Gerth K."/>
            <person name="Alici A."/>
            <person name="Altmeyer M.O."/>
            <person name="Bartels D."/>
            <person name="Bekel T."/>
            <person name="Beyer S."/>
            <person name="Bode E."/>
            <person name="Bode H.B."/>
            <person name="Bolten C.J."/>
            <person name="Choudhuri J.V."/>
            <person name="Doss S."/>
            <person name="Elnakady Y.A."/>
            <person name="Frank B."/>
            <person name="Gaigalat L."/>
            <person name="Goesmann A."/>
            <person name="Groeger C."/>
            <person name="Gross F."/>
            <person name="Jelsbak L."/>
            <person name="Jelsbak L."/>
            <person name="Kalinowski J."/>
            <person name="Kegler C."/>
            <person name="Knauber T."/>
            <person name="Konietzny S."/>
            <person name="Kopp M."/>
            <person name="Krause L."/>
            <person name="Krug D."/>
            <person name="Linke B."/>
            <person name="Mahmud T."/>
            <person name="Martinez-Arias R."/>
            <person name="McHardy A.C."/>
            <person name="Merai M."/>
            <person name="Meyer F."/>
            <person name="Mormann S."/>
            <person name="Munoz-Dorado J."/>
            <person name="Perez J."/>
            <person name="Pradella S."/>
            <person name="Rachid S."/>
            <person name="Raddatz G."/>
            <person name="Rosenau F."/>
            <person name="Rueckert C."/>
            <person name="Sasse F."/>
            <person name="Scharfe M."/>
            <person name="Schuster S.C."/>
            <person name="Suen G."/>
            <person name="Treuner-Lange A."/>
            <person name="Velicer G.J."/>
            <person name="Vorholter F.-J."/>
            <person name="Weissman K.J."/>
            <person name="Welch R.D."/>
            <person name="Wenzel S.C."/>
            <person name="Whitworth D.E."/>
            <person name="Wilhelm S."/>
            <person name="Wittmann C."/>
            <person name="Bloecker H."/>
            <person name="Puehler A."/>
            <person name="Mueller R."/>
        </authorList>
    </citation>
    <scope>NUCLEOTIDE SEQUENCE [LARGE SCALE GENOMIC DNA]</scope>
    <source>
        <strain evidence="4">So ce56</strain>
    </source>
</reference>
<dbReference type="Pfam" id="PF00293">
    <property type="entry name" value="NUDIX"/>
    <property type="match status" value="1"/>
</dbReference>
<dbReference type="GO" id="GO:0005829">
    <property type="term" value="C:cytosol"/>
    <property type="evidence" value="ECO:0007669"/>
    <property type="project" value="TreeGrafter"/>
</dbReference>
<sequence>MHVRGVAPWAGWLRARRGWRGGSTRRLPSGAAARRARARSTHDGVACGEVSLGEAMVGGNAAERPLVGVGVMLVRDGRVLLARRRGSHGDGSYSWCGGHLELGESFEDCAAREVREESGLVVRKLSFLCLSNILAYGKHYVDIQLLADEFDGEPEEREPHKIAGWGWYPLDALPTPLFRPVELAIASYRSGRRYNP</sequence>
<evidence type="ECO:0000256" key="1">
    <source>
        <dbReference type="ARBA" id="ARBA00022801"/>
    </source>
</evidence>
<keyword evidence="4" id="KW-1185">Reference proteome</keyword>
<protein>
    <submittedName>
        <fullName evidence="3">MutT/nudix family protein, probable</fullName>
    </submittedName>
</protein>
<dbReference type="AlphaFoldDB" id="A9G157"/>
<evidence type="ECO:0000313" key="3">
    <source>
        <dbReference type="EMBL" id="CAN92475.1"/>
    </source>
</evidence>
<dbReference type="KEGG" id="scl:sce2316"/>
<dbReference type="InterPro" id="IPR015797">
    <property type="entry name" value="NUDIX_hydrolase-like_dom_sf"/>
</dbReference>
<dbReference type="GO" id="GO:0035539">
    <property type="term" value="F:8-oxo-7,8-dihydrodeoxyguanosine triphosphate pyrophosphatase activity"/>
    <property type="evidence" value="ECO:0007669"/>
    <property type="project" value="TreeGrafter"/>
</dbReference>
<dbReference type="SUPFAM" id="SSF55811">
    <property type="entry name" value="Nudix"/>
    <property type="match status" value="1"/>
</dbReference>
<dbReference type="Gene3D" id="3.90.79.10">
    <property type="entry name" value="Nucleoside Triphosphate Pyrophosphohydrolase"/>
    <property type="match status" value="1"/>
</dbReference>
<dbReference type="FunFam" id="3.90.79.10:FF:000060">
    <property type="entry name" value="Nudix hydrolase 1"/>
    <property type="match status" value="1"/>
</dbReference>
<dbReference type="PANTHER" id="PTHR16099">
    <property type="entry name" value="8-OXO-DGTP DIPHOSPHATES NUDT15"/>
    <property type="match status" value="1"/>
</dbReference>
<accession>A9G157</accession>
<dbReference type="PROSITE" id="PS51462">
    <property type="entry name" value="NUDIX"/>
    <property type="match status" value="1"/>
</dbReference>
<dbReference type="GO" id="GO:0006203">
    <property type="term" value="P:dGTP catabolic process"/>
    <property type="evidence" value="ECO:0007669"/>
    <property type="project" value="TreeGrafter"/>
</dbReference>
<dbReference type="PROSITE" id="PS00893">
    <property type="entry name" value="NUDIX_BOX"/>
    <property type="match status" value="1"/>
</dbReference>
<dbReference type="HOGENOM" id="CLU_1389416_0_0_7"/>
<evidence type="ECO:0000259" key="2">
    <source>
        <dbReference type="PROSITE" id="PS51462"/>
    </source>
</evidence>
<proteinExistence type="predicted"/>
<dbReference type="eggNOG" id="COG1051">
    <property type="taxonomic scope" value="Bacteria"/>
</dbReference>
<evidence type="ECO:0000313" key="4">
    <source>
        <dbReference type="Proteomes" id="UP000002139"/>
    </source>
</evidence>